<dbReference type="InterPro" id="IPR038695">
    <property type="entry name" value="Saro_0823-like_sf"/>
</dbReference>
<name>A0A3A8MY82_9BACT</name>
<dbReference type="Pfam" id="PF02643">
    <property type="entry name" value="DUF192"/>
    <property type="match status" value="1"/>
</dbReference>
<dbReference type="RefSeq" id="WP_120648640.1">
    <property type="nucleotide sequence ID" value="NZ_RAWB01000982.1"/>
</dbReference>
<dbReference type="InterPro" id="IPR003795">
    <property type="entry name" value="DUF192"/>
</dbReference>
<dbReference type="EMBL" id="RAWB01000982">
    <property type="protein sequence ID" value="RKH36813.1"/>
    <property type="molecule type" value="Genomic_DNA"/>
</dbReference>
<evidence type="ECO:0000313" key="1">
    <source>
        <dbReference type="EMBL" id="RKH36813.1"/>
    </source>
</evidence>
<dbReference type="Proteomes" id="UP000272888">
    <property type="component" value="Unassembled WGS sequence"/>
</dbReference>
<evidence type="ECO:0000313" key="2">
    <source>
        <dbReference type="Proteomes" id="UP000272888"/>
    </source>
</evidence>
<proteinExistence type="predicted"/>
<dbReference type="PANTHER" id="PTHR37953:SF1">
    <property type="entry name" value="UPF0127 PROTEIN MJ1496"/>
    <property type="match status" value="1"/>
</dbReference>
<organism evidence="1 2">
    <name type="scientific">Corallococcus llansteffanensis</name>
    <dbReference type="NCBI Taxonomy" id="2316731"/>
    <lineage>
        <taxon>Bacteria</taxon>
        <taxon>Pseudomonadati</taxon>
        <taxon>Myxococcota</taxon>
        <taxon>Myxococcia</taxon>
        <taxon>Myxococcales</taxon>
        <taxon>Cystobacterineae</taxon>
        <taxon>Myxococcaceae</taxon>
        <taxon>Corallococcus</taxon>
    </lineage>
</organism>
<accession>A0A3A8MY82</accession>
<protein>
    <submittedName>
        <fullName evidence="1">DUF192 domain-containing protein</fullName>
    </submittedName>
</protein>
<dbReference type="PANTHER" id="PTHR37953">
    <property type="entry name" value="UPF0127 PROTEIN MJ1496"/>
    <property type="match status" value="1"/>
</dbReference>
<gene>
    <name evidence="1" type="ORF">D7V93_42675</name>
</gene>
<dbReference type="Gene3D" id="2.60.120.1140">
    <property type="entry name" value="Protein of unknown function DUF192"/>
    <property type="match status" value="1"/>
</dbReference>
<reference evidence="2" key="1">
    <citation type="submission" date="2018-09" db="EMBL/GenBank/DDBJ databases">
        <authorList>
            <person name="Livingstone P.G."/>
            <person name="Whitworth D.E."/>
        </authorList>
    </citation>
    <scope>NUCLEOTIDE SEQUENCE [LARGE SCALE GENOMIC DNA]</scope>
    <source>
        <strain evidence="2">CA051B</strain>
    </source>
</reference>
<keyword evidence="2" id="KW-1185">Reference proteome</keyword>
<comment type="caution">
    <text evidence="1">The sequence shown here is derived from an EMBL/GenBank/DDBJ whole genome shotgun (WGS) entry which is preliminary data.</text>
</comment>
<dbReference type="AlphaFoldDB" id="A0A3A8MY82"/>
<sequence>MHWRVTNETRQRLLADRAERAESFVQRFQGLMGRASLPMGAGMHIAPCNSIHTFFMRIPIDVAFLDAEGHIVKQLSALPPWRATSLYRRAKSVLELPAGVLTASGTQEGDRLLFAPAEPAETVSS</sequence>